<name>A0A7W5DQH7_9PORP</name>
<organism evidence="2 3">
    <name type="scientific">Microbacter margulisiae</name>
    <dbReference type="NCBI Taxonomy" id="1350067"/>
    <lineage>
        <taxon>Bacteria</taxon>
        <taxon>Pseudomonadati</taxon>
        <taxon>Bacteroidota</taxon>
        <taxon>Bacteroidia</taxon>
        <taxon>Bacteroidales</taxon>
        <taxon>Porphyromonadaceae</taxon>
        <taxon>Microbacter</taxon>
    </lineage>
</organism>
<dbReference type="InterPro" id="IPR002559">
    <property type="entry name" value="Transposase_11"/>
</dbReference>
<reference evidence="2 3" key="1">
    <citation type="submission" date="2020-08" db="EMBL/GenBank/DDBJ databases">
        <title>Genomic Encyclopedia of Type Strains, Phase IV (KMG-IV): sequencing the most valuable type-strain genomes for metagenomic binning, comparative biology and taxonomic classification.</title>
        <authorList>
            <person name="Goeker M."/>
        </authorList>
    </citation>
    <scope>NUCLEOTIDE SEQUENCE [LARGE SCALE GENOMIC DNA]</scope>
    <source>
        <strain evidence="2 3">DSM 27471</strain>
    </source>
</reference>
<evidence type="ECO:0000313" key="3">
    <source>
        <dbReference type="Proteomes" id="UP000544222"/>
    </source>
</evidence>
<dbReference type="Gene3D" id="3.90.350.10">
    <property type="entry name" value="Transposase Inhibitor Protein From Tn5, Chain A, domain 1"/>
    <property type="match status" value="1"/>
</dbReference>
<dbReference type="AlphaFoldDB" id="A0A7W5DQH7"/>
<evidence type="ECO:0000313" key="2">
    <source>
        <dbReference type="EMBL" id="MBB3187199.1"/>
    </source>
</evidence>
<evidence type="ECO:0000259" key="1">
    <source>
        <dbReference type="Pfam" id="PF01609"/>
    </source>
</evidence>
<dbReference type="RefSeq" id="WP_183412992.1">
    <property type="nucleotide sequence ID" value="NZ_JACHYB010000001.1"/>
</dbReference>
<dbReference type="PANTHER" id="PTHR33258">
    <property type="entry name" value="TRANSPOSASE INSL FOR INSERTION SEQUENCE ELEMENT IS186A-RELATED"/>
    <property type="match status" value="1"/>
</dbReference>
<dbReference type="GO" id="GO:0004803">
    <property type="term" value="F:transposase activity"/>
    <property type="evidence" value="ECO:0007669"/>
    <property type="project" value="InterPro"/>
</dbReference>
<comment type="caution">
    <text evidence="2">The sequence shown here is derived from an EMBL/GenBank/DDBJ whole genome shotgun (WGS) entry which is preliminary data.</text>
</comment>
<gene>
    <name evidence="2" type="ORF">FHX64_001362</name>
</gene>
<feature type="domain" description="Transposase IS4-like" evidence="1">
    <location>
        <begin position="18"/>
        <end position="100"/>
    </location>
</feature>
<keyword evidence="3" id="KW-1185">Reference proteome</keyword>
<dbReference type="PANTHER" id="PTHR33258:SF1">
    <property type="entry name" value="TRANSPOSASE INSL FOR INSERTION SEQUENCE ELEMENT IS186A-RELATED"/>
    <property type="match status" value="1"/>
</dbReference>
<proteinExistence type="predicted"/>
<dbReference type="EMBL" id="JACHYB010000001">
    <property type="protein sequence ID" value="MBB3187199.1"/>
    <property type="molecule type" value="Genomic_DNA"/>
</dbReference>
<accession>A0A7W5DQH7</accession>
<dbReference type="InterPro" id="IPR012337">
    <property type="entry name" value="RNaseH-like_sf"/>
</dbReference>
<dbReference type="Proteomes" id="UP000544222">
    <property type="component" value="Unassembled WGS sequence"/>
</dbReference>
<dbReference type="GO" id="GO:0006313">
    <property type="term" value="P:DNA transposition"/>
    <property type="evidence" value="ECO:0007669"/>
    <property type="project" value="InterPro"/>
</dbReference>
<dbReference type="SUPFAM" id="SSF53098">
    <property type="entry name" value="Ribonuclease H-like"/>
    <property type="match status" value="1"/>
</dbReference>
<protein>
    <submittedName>
        <fullName evidence="2">IS4 transposase</fullName>
    </submittedName>
</protein>
<sequence>MRRFQFIFVLIFTGYTSEKHYPKPLRRIVFYDEEQDRGFTFLTNALSLDALQVVLLYKNRWQIELFFKWLKQHLNIQKFWGVTENAVRIQIYSAITAYCLVAIMHHGLKRECSIYEMLQILDMSLTDKTNINDLLNKSNFNNFNERCGSSEPSLFAF</sequence>
<dbReference type="Pfam" id="PF01609">
    <property type="entry name" value="DDE_Tnp_1"/>
    <property type="match status" value="1"/>
</dbReference>
<dbReference type="GO" id="GO:0003677">
    <property type="term" value="F:DNA binding"/>
    <property type="evidence" value="ECO:0007669"/>
    <property type="project" value="InterPro"/>
</dbReference>